<dbReference type="PROSITE" id="PS51257">
    <property type="entry name" value="PROKAR_LIPOPROTEIN"/>
    <property type="match status" value="1"/>
</dbReference>
<protein>
    <recommendedName>
        <fullName evidence="4">Lipoprotein</fullName>
    </recommendedName>
</protein>
<evidence type="ECO:0000313" key="2">
    <source>
        <dbReference type="EMBL" id="OBY65198.1"/>
    </source>
</evidence>
<dbReference type="Proteomes" id="UP000092612">
    <property type="component" value="Unassembled WGS sequence"/>
</dbReference>
<name>A0A1B8TZZ8_9FLAO</name>
<evidence type="ECO:0008006" key="4">
    <source>
        <dbReference type="Google" id="ProtNLM"/>
    </source>
</evidence>
<sequence length="189" mass="21929">MKFVKILCLTLLFCSCSVSKGKVDENNPRKLIEYFNTSIHSKLHQVVHLGTITDKTNNEIPHALLIKFDADRNGWFSKNFTLKDIEFNITNFTTNDPKLLIEKVSYFKEDKKFVLAVKIDENKSKLENNPLDKNAKEYFLKNNSNKTLFSDNIIIKKGTVLDFHIDFINENPQDVDKETPEIECKLKVN</sequence>
<feature type="signal peptide" evidence="1">
    <location>
        <begin position="1"/>
        <end position="20"/>
    </location>
</feature>
<proteinExistence type="predicted"/>
<keyword evidence="1" id="KW-0732">Signal</keyword>
<gene>
    <name evidence="2" type="ORF">LPB301_08815</name>
</gene>
<dbReference type="RefSeq" id="WP_068360300.1">
    <property type="nucleotide sequence ID" value="NZ_CP019337.1"/>
</dbReference>
<dbReference type="STRING" id="996801.BW723_12965"/>
<feature type="chain" id="PRO_5008615831" description="Lipoprotein" evidence="1">
    <location>
        <begin position="21"/>
        <end position="189"/>
    </location>
</feature>
<organism evidence="2 3">
    <name type="scientific">Polaribacter reichenbachii</name>
    <dbReference type="NCBI Taxonomy" id="996801"/>
    <lineage>
        <taxon>Bacteria</taxon>
        <taxon>Pseudomonadati</taxon>
        <taxon>Bacteroidota</taxon>
        <taxon>Flavobacteriia</taxon>
        <taxon>Flavobacteriales</taxon>
        <taxon>Flavobacteriaceae</taxon>
    </lineage>
</organism>
<accession>A0A1B8TZZ8</accession>
<comment type="caution">
    <text evidence="2">The sequence shown here is derived from an EMBL/GenBank/DDBJ whole genome shotgun (WGS) entry which is preliminary data.</text>
</comment>
<evidence type="ECO:0000256" key="1">
    <source>
        <dbReference type="SAM" id="SignalP"/>
    </source>
</evidence>
<dbReference type="AlphaFoldDB" id="A0A1B8TZZ8"/>
<dbReference type="KEGG" id="prn:BW723_12965"/>
<reference evidence="3" key="1">
    <citation type="submission" date="2016-02" db="EMBL/GenBank/DDBJ databases">
        <title>Paenibacillus sp. LPB0068, isolated from Crassostrea gigas.</title>
        <authorList>
            <person name="Shin S.-K."/>
            <person name="Yi H."/>
        </authorList>
    </citation>
    <scope>NUCLEOTIDE SEQUENCE [LARGE SCALE GENOMIC DNA]</scope>
    <source>
        <strain evidence="3">KCTC 23969</strain>
    </source>
</reference>
<dbReference type="EMBL" id="LSFL01000031">
    <property type="protein sequence ID" value="OBY65198.1"/>
    <property type="molecule type" value="Genomic_DNA"/>
</dbReference>
<evidence type="ECO:0000313" key="3">
    <source>
        <dbReference type="Proteomes" id="UP000092612"/>
    </source>
</evidence>
<keyword evidence="3" id="KW-1185">Reference proteome</keyword>